<dbReference type="Gramene" id="rna-AYBTSS11_LOCUS26437">
    <property type="protein sequence ID" value="CAJ1974362.1"/>
    <property type="gene ID" value="gene-AYBTSS11_LOCUS26437"/>
</dbReference>
<name>A0AA86VMX4_9FABA</name>
<keyword evidence="2" id="KW-1185">Reference proteome</keyword>
<sequence length="103" mass="11217">EKSDPGLVSQSYCPEWRHPKKAVLNIGTQSQGESKLYQEALTCKPLDLSSPILQLLDRDHLPAPTYPQESQEPGFAEGLGLLGEARSVSVVGRRWTGGCAARI</sequence>
<protein>
    <submittedName>
        <fullName evidence="1">Uncharacterized protein</fullName>
    </submittedName>
</protein>
<dbReference type="Proteomes" id="UP001189624">
    <property type="component" value="Chromosome 9"/>
</dbReference>
<organism evidence="1 2">
    <name type="scientific">Sphenostylis stenocarpa</name>
    <dbReference type="NCBI Taxonomy" id="92480"/>
    <lineage>
        <taxon>Eukaryota</taxon>
        <taxon>Viridiplantae</taxon>
        <taxon>Streptophyta</taxon>
        <taxon>Embryophyta</taxon>
        <taxon>Tracheophyta</taxon>
        <taxon>Spermatophyta</taxon>
        <taxon>Magnoliopsida</taxon>
        <taxon>eudicotyledons</taxon>
        <taxon>Gunneridae</taxon>
        <taxon>Pentapetalae</taxon>
        <taxon>rosids</taxon>
        <taxon>fabids</taxon>
        <taxon>Fabales</taxon>
        <taxon>Fabaceae</taxon>
        <taxon>Papilionoideae</taxon>
        <taxon>50 kb inversion clade</taxon>
        <taxon>NPAAA clade</taxon>
        <taxon>indigoferoid/millettioid clade</taxon>
        <taxon>Phaseoleae</taxon>
        <taxon>Sphenostylis</taxon>
    </lineage>
</organism>
<evidence type="ECO:0000313" key="2">
    <source>
        <dbReference type="Proteomes" id="UP001189624"/>
    </source>
</evidence>
<dbReference type="EMBL" id="OY731406">
    <property type="protein sequence ID" value="CAJ1974362.1"/>
    <property type="molecule type" value="Genomic_DNA"/>
</dbReference>
<gene>
    <name evidence="1" type="ORF">AYBTSS11_LOCUS26437</name>
</gene>
<accession>A0AA86VMX4</accession>
<feature type="non-terminal residue" evidence="1">
    <location>
        <position position="1"/>
    </location>
</feature>
<evidence type="ECO:0000313" key="1">
    <source>
        <dbReference type="EMBL" id="CAJ1974362.1"/>
    </source>
</evidence>
<reference evidence="1" key="1">
    <citation type="submission" date="2023-10" db="EMBL/GenBank/DDBJ databases">
        <authorList>
            <person name="Domelevo Entfellner J.-B."/>
        </authorList>
    </citation>
    <scope>NUCLEOTIDE SEQUENCE</scope>
</reference>
<proteinExistence type="predicted"/>
<dbReference type="AlphaFoldDB" id="A0AA86VMX4"/>